<dbReference type="SUPFAM" id="SSF52980">
    <property type="entry name" value="Restriction endonuclease-like"/>
    <property type="match status" value="1"/>
</dbReference>
<keyword evidence="2" id="KW-0547">Nucleotide-binding</keyword>
<reference evidence="6 7" key="1">
    <citation type="submission" date="2018-03" db="EMBL/GenBank/DDBJ databases">
        <title>Genomic Encyclopedia of Archaeal and Bacterial Type Strains, Phase II (KMG-II): from individual species to whole genera.</title>
        <authorList>
            <person name="Goeker M."/>
        </authorList>
    </citation>
    <scope>NUCLEOTIDE SEQUENCE [LARGE SCALE GENOMIC DNA]</scope>
    <source>
        <strain evidence="6 7">DSM 100065</strain>
    </source>
</reference>
<gene>
    <name evidence="6" type="ORF">CLV47_10626</name>
</gene>
<organism evidence="6 7">
    <name type="scientific">Antricoccus suffuscus</name>
    <dbReference type="NCBI Taxonomy" id="1629062"/>
    <lineage>
        <taxon>Bacteria</taxon>
        <taxon>Bacillati</taxon>
        <taxon>Actinomycetota</taxon>
        <taxon>Actinomycetes</taxon>
        <taxon>Geodermatophilales</taxon>
        <taxon>Antricoccaceae</taxon>
        <taxon>Antricoccus</taxon>
    </lineage>
</organism>
<dbReference type="Proteomes" id="UP000237752">
    <property type="component" value="Unassembled WGS sequence"/>
</dbReference>
<evidence type="ECO:0000259" key="5">
    <source>
        <dbReference type="Pfam" id="PF12705"/>
    </source>
</evidence>
<dbReference type="OrthoDB" id="9791397at2"/>
<dbReference type="Pfam" id="PF12705">
    <property type="entry name" value="PDDEXK_1"/>
    <property type="match status" value="1"/>
</dbReference>
<sequence length="308" mass="34168">MIAYAGGVPESEAVRSVDLSAESPAESVVPSLSPSRAADFKTCPLLYRFRSIDRIPEAPSSAATRGTVVHGVLESLFDLPPAERTPDAAAAMVAPQWRKLLEQEPELAALFADDTNHAQLDEWLKSAESLVRAYFRLEDPARFEPAGREQYVETTLDSGLRLRGYIDRLDEAPDGRVRVVDYKSGAAPREAFEAKALFQMKFYALIIWKTTGTVPAQLKLMYLSNVDELTYSPDERELQALERQLGALWAAIEKSIITKDFRPSPSRLCDWCDHQSRCPAFGGTPPEFPEHPLAATAVDRRTENANAD</sequence>
<dbReference type="InterPro" id="IPR011335">
    <property type="entry name" value="Restrct_endonuc-II-like"/>
</dbReference>
<dbReference type="EMBL" id="PVUE01000006">
    <property type="protein sequence ID" value="PRZ42156.1"/>
    <property type="molecule type" value="Genomic_DNA"/>
</dbReference>
<accession>A0A2T1A0M4</accession>
<evidence type="ECO:0000313" key="7">
    <source>
        <dbReference type="Proteomes" id="UP000237752"/>
    </source>
</evidence>
<feature type="domain" description="PD-(D/E)XK endonuclease-like" evidence="5">
    <location>
        <begin position="31"/>
        <end position="279"/>
    </location>
</feature>
<dbReference type="GO" id="GO:0004386">
    <property type="term" value="F:helicase activity"/>
    <property type="evidence" value="ECO:0007669"/>
    <property type="project" value="UniProtKB-KW"/>
</dbReference>
<keyword evidence="7" id="KW-1185">Reference proteome</keyword>
<dbReference type="GO" id="GO:0006281">
    <property type="term" value="P:DNA repair"/>
    <property type="evidence" value="ECO:0007669"/>
    <property type="project" value="UniProtKB-KW"/>
</dbReference>
<keyword evidence="6" id="KW-0378">Hydrolase</keyword>
<dbReference type="AlphaFoldDB" id="A0A2T1A0M4"/>
<proteinExistence type="predicted"/>
<dbReference type="Gene3D" id="3.90.320.10">
    <property type="match status" value="1"/>
</dbReference>
<keyword evidence="2" id="KW-0347">Helicase</keyword>
<dbReference type="InterPro" id="IPR011604">
    <property type="entry name" value="PDDEXK-like_dom_sf"/>
</dbReference>
<keyword evidence="6" id="KW-0269">Exonuclease</keyword>
<name>A0A2T1A0M4_9ACTN</name>
<evidence type="ECO:0000256" key="3">
    <source>
        <dbReference type="ARBA" id="ARBA00023204"/>
    </source>
</evidence>
<feature type="region of interest" description="Disordered" evidence="4">
    <location>
        <begin position="283"/>
        <end position="308"/>
    </location>
</feature>
<protein>
    <submittedName>
        <fullName evidence="6">Putative RecB family exonuclease</fullName>
    </submittedName>
</protein>
<feature type="compositionally biased region" description="Basic and acidic residues" evidence="4">
    <location>
        <begin position="298"/>
        <end position="308"/>
    </location>
</feature>
<comment type="caution">
    <text evidence="6">The sequence shown here is derived from an EMBL/GenBank/DDBJ whole genome shotgun (WGS) entry which is preliminary data.</text>
</comment>
<dbReference type="InterPro" id="IPR038726">
    <property type="entry name" value="PDDEXK_AddAB-type"/>
</dbReference>
<evidence type="ECO:0000256" key="2">
    <source>
        <dbReference type="ARBA" id="ARBA00022806"/>
    </source>
</evidence>
<keyword evidence="1" id="KW-0227">DNA damage</keyword>
<evidence type="ECO:0000256" key="4">
    <source>
        <dbReference type="SAM" id="MobiDB-lite"/>
    </source>
</evidence>
<evidence type="ECO:0000313" key="6">
    <source>
        <dbReference type="EMBL" id="PRZ42156.1"/>
    </source>
</evidence>
<keyword evidence="6" id="KW-0540">Nuclease</keyword>
<keyword evidence="2" id="KW-0067">ATP-binding</keyword>
<evidence type="ECO:0000256" key="1">
    <source>
        <dbReference type="ARBA" id="ARBA00022763"/>
    </source>
</evidence>
<keyword evidence="3" id="KW-0234">DNA repair</keyword>
<dbReference type="GO" id="GO:0004527">
    <property type="term" value="F:exonuclease activity"/>
    <property type="evidence" value="ECO:0007669"/>
    <property type="project" value="UniProtKB-KW"/>
</dbReference>